<keyword evidence="1" id="KW-1185">Reference proteome</keyword>
<dbReference type="AlphaFoldDB" id="A0A915JCM1"/>
<dbReference type="Proteomes" id="UP000887565">
    <property type="component" value="Unplaced"/>
</dbReference>
<protein>
    <submittedName>
        <fullName evidence="2">Uncharacterized protein</fullName>
    </submittedName>
</protein>
<name>A0A915JCM1_ROMCU</name>
<organism evidence="1 2">
    <name type="scientific">Romanomermis culicivorax</name>
    <name type="common">Nematode worm</name>
    <dbReference type="NCBI Taxonomy" id="13658"/>
    <lineage>
        <taxon>Eukaryota</taxon>
        <taxon>Metazoa</taxon>
        <taxon>Ecdysozoa</taxon>
        <taxon>Nematoda</taxon>
        <taxon>Enoplea</taxon>
        <taxon>Dorylaimia</taxon>
        <taxon>Mermithida</taxon>
        <taxon>Mermithoidea</taxon>
        <taxon>Mermithidae</taxon>
        <taxon>Romanomermis</taxon>
    </lineage>
</organism>
<evidence type="ECO:0000313" key="1">
    <source>
        <dbReference type="Proteomes" id="UP000887565"/>
    </source>
</evidence>
<dbReference type="WBParaSite" id="nRc.2.0.1.t24224-RA">
    <property type="protein sequence ID" value="nRc.2.0.1.t24224-RA"/>
    <property type="gene ID" value="nRc.2.0.1.g24224"/>
</dbReference>
<reference evidence="2" key="1">
    <citation type="submission" date="2022-11" db="UniProtKB">
        <authorList>
            <consortium name="WormBaseParasite"/>
        </authorList>
    </citation>
    <scope>IDENTIFICATION</scope>
</reference>
<accession>A0A915JCM1</accession>
<evidence type="ECO:0000313" key="2">
    <source>
        <dbReference type="WBParaSite" id="nRc.2.0.1.t24224-RA"/>
    </source>
</evidence>
<proteinExistence type="predicted"/>
<sequence length="69" mass="8076">MQMRLKTGLRLKNATALRCLRVWRVCNKLIFLSENARKTVKMPPFPTKIKSGYQKIDPNNFPKQETGRI</sequence>